<sequence>MAAIQELREILAELGFQPELLTDDRRLRAELALSSAETTELGLELERRFGTRVDLWDAHDYTLAELAAALDAEAQASGAEGGGR</sequence>
<dbReference type="SUPFAM" id="SSF47336">
    <property type="entry name" value="ACP-like"/>
    <property type="match status" value="1"/>
</dbReference>
<feature type="domain" description="Carrier" evidence="1">
    <location>
        <begin position="6"/>
        <end position="70"/>
    </location>
</feature>
<dbReference type="AlphaFoldDB" id="A0A4Y3R9Q3"/>
<dbReference type="EMBL" id="BJMM01000033">
    <property type="protein sequence ID" value="GEB52550.1"/>
    <property type="molecule type" value="Genomic_DNA"/>
</dbReference>
<accession>A0A4Y3R9Q3</accession>
<dbReference type="RefSeq" id="WP_030886651.1">
    <property type="nucleotide sequence ID" value="NZ_BJMM01000033.1"/>
</dbReference>
<keyword evidence="3" id="KW-1185">Reference proteome</keyword>
<dbReference type="Pfam" id="PF00550">
    <property type="entry name" value="PP-binding"/>
    <property type="match status" value="1"/>
</dbReference>
<dbReference type="Proteomes" id="UP000319210">
    <property type="component" value="Unassembled WGS sequence"/>
</dbReference>
<proteinExistence type="predicted"/>
<name>A0A4Y3R9Q3_STRCI</name>
<dbReference type="Gene3D" id="1.10.1200.10">
    <property type="entry name" value="ACP-like"/>
    <property type="match status" value="1"/>
</dbReference>
<dbReference type="InterPro" id="IPR009081">
    <property type="entry name" value="PP-bd_ACP"/>
</dbReference>
<protein>
    <recommendedName>
        <fullName evidence="1">Carrier domain-containing protein</fullName>
    </recommendedName>
</protein>
<evidence type="ECO:0000313" key="2">
    <source>
        <dbReference type="EMBL" id="GEB52550.1"/>
    </source>
</evidence>
<evidence type="ECO:0000259" key="1">
    <source>
        <dbReference type="Pfam" id="PF00550"/>
    </source>
</evidence>
<reference evidence="2 3" key="1">
    <citation type="submission" date="2019-06" db="EMBL/GenBank/DDBJ databases">
        <title>Whole genome shotgun sequence of Streptomyces cacaoi subsp. cacaoi NBRC 12748.</title>
        <authorList>
            <person name="Hosoyama A."/>
            <person name="Uohara A."/>
            <person name="Ohji S."/>
            <person name="Ichikawa N."/>
        </authorList>
    </citation>
    <scope>NUCLEOTIDE SEQUENCE [LARGE SCALE GENOMIC DNA]</scope>
    <source>
        <strain evidence="2 3">NBRC 12748</strain>
    </source>
</reference>
<dbReference type="InterPro" id="IPR036736">
    <property type="entry name" value="ACP-like_sf"/>
</dbReference>
<evidence type="ECO:0000313" key="3">
    <source>
        <dbReference type="Proteomes" id="UP000319210"/>
    </source>
</evidence>
<organism evidence="2 3">
    <name type="scientific">Streptomyces cacaoi</name>
    <dbReference type="NCBI Taxonomy" id="1898"/>
    <lineage>
        <taxon>Bacteria</taxon>
        <taxon>Bacillati</taxon>
        <taxon>Actinomycetota</taxon>
        <taxon>Actinomycetes</taxon>
        <taxon>Kitasatosporales</taxon>
        <taxon>Streptomycetaceae</taxon>
        <taxon>Streptomyces</taxon>
    </lineage>
</organism>
<comment type="caution">
    <text evidence="2">The sequence shown here is derived from an EMBL/GenBank/DDBJ whole genome shotgun (WGS) entry which is preliminary data.</text>
</comment>
<gene>
    <name evidence="2" type="ORF">SCA03_51010</name>
</gene>
<dbReference type="OrthoDB" id="3700228at2"/>